<dbReference type="Gene3D" id="3.40.50.2300">
    <property type="match status" value="1"/>
</dbReference>
<evidence type="ECO:0000256" key="2">
    <source>
        <dbReference type="PROSITE-ProRule" id="PRU00169"/>
    </source>
</evidence>
<protein>
    <recommendedName>
        <fullName evidence="3">Response regulatory domain-containing protein</fullName>
    </recommendedName>
</protein>
<dbReference type="SMART" id="SM00448">
    <property type="entry name" value="REC"/>
    <property type="match status" value="1"/>
</dbReference>
<comment type="caution">
    <text evidence="4">The sequence shown here is derived from an EMBL/GenBank/DDBJ whole genome shotgun (WGS) entry which is preliminary data.</text>
</comment>
<dbReference type="SUPFAM" id="SSF52172">
    <property type="entry name" value="CheY-like"/>
    <property type="match status" value="1"/>
</dbReference>
<feature type="domain" description="Response regulatory" evidence="3">
    <location>
        <begin position="6"/>
        <end position="123"/>
    </location>
</feature>
<dbReference type="InterPro" id="IPR001789">
    <property type="entry name" value="Sig_transdc_resp-reg_receiver"/>
</dbReference>
<dbReference type="PROSITE" id="PS50110">
    <property type="entry name" value="RESPONSE_REGULATORY"/>
    <property type="match status" value="1"/>
</dbReference>
<evidence type="ECO:0000313" key="4">
    <source>
        <dbReference type="EMBL" id="OGE39338.1"/>
    </source>
</evidence>
<reference evidence="4 5" key="1">
    <citation type="journal article" date="2016" name="Nat. Commun.">
        <title>Thousands of microbial genomes shed light on interconnected biogeochemical processes in an aquifer system.</title>
        <authorList>
            <person name="Anantharaman K."/>
            <person name="Brown C.T."/>
            <person name="Hug L.A."/>
            <person name="Sharon I."/>
            <person name="Castelle C.J."/>
            <person name="Probst A.J."/>
            <person name="Thomas B.C."/>
            <person name="Singh A."/>
            <person name="Wilkins M.J."/>
            <person name="Karaoz U."/>
            <person name="Brodie E.L."/>
            <person name="Williams K.H."/>
            <person name="Hubbard S.S."/>
            <person name="Banfield J.F."/>
        </authorList>
    </citation>
    <scope>NUCLEOTIDE SEQUENCE [LARGE SCALE GENOMIC DNA]</scope>
</reference>
<dbReference type="Pfam" id="PF00072">
    <property type="entry name" value="Response_reg"/>
    <property type="match status" value="1"/>
</dbReference>
<organism evidence="4 5">
    <name type="scientific">Candidatus Daviesbacteria bacterium RIFCSPHIGHO2_12_FULL_37_11</name>
    <dbReference type="NCBI Taxonomy" id="1797777"/>
    <lineage>
        <taxon>Bacteria</taxon>
        <taxon>Candidatus Daviesiibacteriota</taxon>
    </lineage>
</organism>
<evidence type="ECO:0000256" key="1">
    <source>
        <dbReference type="ARBA" id="ARBA00022553"/>
    </source>
</evidence>
<dbReference type="AlphaFoldDB" id="A0A1F5KEP0"/>
<dbReference type="GO" id="GO:0000160">
    <property type="term" value="P:phosphorelay signal transduction system"/>
    <property type="evidence" value="ECO:0007669"/>
    <property type="project" value="InterPro"/>
</dbReference>
<feature type="modified residue" description="4-aspartylphosphate" evidence="2">
    <location>
        <position position="55"/>
    </location>
</feature>
<proteinExistence type="predicted"/>
<gene>
    <name evidence="4" type="ORF">A3F00_02665</name>
</gene>
<dbReference type="CDD" id="cd17574">
    <property type="entry name" value="REC_OmpR"/>
    <property type="match status" value="1"/>
</dbReference>
<sequence length="129" mass="14370">MDNTKKILIIEDDQFLREFYQELLQAEGYEVDAAPDGDIGLIKIIAGGYNLILLDIMLPKKDGMQILRDLRVKPPSKFNGPIVVLTNLGQDAVIKQCFDLGANGYLIKSAMNPDQILAEIKTYLDKNGT</sequence>
<evidence type="ECO:0000313" key="5">
    <source>
        <dbReference type="Proteomes" id="UP000176527"/>
    </source>
</evidence>
<dbReference type="InterPro" id="IPR050595">
    <property type="entry name" value="Bact_response_regulator"/>
</dbReference>
<dbReference type="InterPro" id="IPR011006">
    <property type="entry name" value="CheY-like_superfamily"/>
</dbReference>
<name>A0A1F5KEP0_9BACT</name>
<dbReference type="Proteomes" id="UP000176527">
    <property type="component" value="Unassembled WGS sequence"/>
</dbReference>
<evidence type="ECO:0000259" key="3">
    <source>
        <dbReference type="PROSITE" id="PS50110"/>
    </source>
</evidence>
<accession>A0A1F5KEP0</accession>
<dbReference type="PANTHER" id="PTHR44591:SF3">
    <property type="entry name" value="RESPONSE REGULATORY DOMAIN-CONTAINING PROTEIN"/>
    <property type="match status" value="1"/>
</dbReference>
<dbReference type="PANTHER" id="PTHR44591">
    <property type="entry name" value="STRESS RESPONSE REGULATOR PROTEIN 1"/>
    <property type="match status" value="1"/>
</dbReference>
<dbReference type="EMBL" id="MFDE01000002">
    <property type="protein sequence ID" value="OGE39338.1"/>
    <property type="molecule type" value="Genomic_DNA"/>
</dbReference>
<keyword evidence="1 2" id="KW-0597">Phosphoprotein</keyword>